<keyword evidence="4 9" id="KW-0028">Amino-acid biosynthesis</keyword>
<comment type="caution">
    <text evidence="11">The sequence shown here is derived from an EMBL/GenBank/DDBJ whole genome shotgun (WGS) entry which is preliminary data.</text>
</comment>
<dbReference type="EMBL" id="BMJD01000021">
    <property type="protein sequence ID" value="GGB47589.1"/>
    <property type="molecule type" value="Genomic_DNA"/>
</dbReference>
<dbReference type="NCBIfam" id="NF001371">
    <property type="entry name" value="PRK00278.1-3"/>
    <property type="match status" value="1"/>
</dbReference>
<dbReference type="InterPro" id="IPR011060">
    <property type="entry name" value="RibuloseP-bd_barrel"/>
</dbReference>
<dbReference type="NCBIfam" id="NF001377">
    <property type="entry name" value="PRK00278.2-4"/>
    <property type="match status" value="1"/>
</dbReference>
<dbReference type="Gene3D" id="3.20.20.70">
    <property type="entry name" value="Aldolase class I"/>
    <property type="match status" value="1"/>
</dbReference>
<dbReference type="AlphaFoldDB" id="A0A9W5TYB6"/>
<evidence type="ECO:0000259" key="10">
    <source>
        <dbReference type="Pfam" id="PF00218"/>
    </source>
</evidence>
<comment type="pathway">
    <text evidence="2 9">Amino-acid biosynthesis; L-tryptophan biosynthesis; L-tryptophan from chorismate: step 4/5.</text>
</comment>
<dbReference type="PANTHER" id="PTHR22854">
    <property type="entry name" value="TRYPTOPHAN BIOSYNTHESIS PROTEIN"/>
    <property type="match status" value="1"/>
</dbReference>
<reference evidence="11" key="1">
    <citation type="journal article" date="2014" name="Int. J. Syst. Evol. Microbiol.">
        <title>Complete genome sequence of Corynebacterium casei LMG S-19264T (=DSM 44701T), isolated from a smear-ripened cheese.</title>
        <authorList>
            <consortium name="US DOE Joint Genome Institute (JGI-PGF)"/>
            <person name="Walter F."/>
            <person name="Albersmeier A."/>
            <person name="Kalinowski J."/>
            <person name="Ruckert C."/>
        </authorList>
    </citation>
    <scope>NUCLEOTIDE SEQUENCE</scope>
    <source>
        <strain evidence="11">CGMCC 1.15454</strain>
    </source>
</reference>
<dbReference type="Pfam" id="PF00218">
    <property type="entry name" value="IGPS"/>
    <property type="match status" value="1"/>
</dbReference>
<evidence type="ECO:0000256" key="7">
    <source>
        <dbReference type="ARBA" id="ARBA00023141"/>
    </source>
</evidence>
<reference evidence="11" key="2">
    <citation type="submission" date="2020-09" db="EMBL/GenBank/DDBJ databases">
        <authorList>
            <person name="Sun Q."/>
            <person name="Zhou Y."/>
        </authorList>
    </citation>
    <scope>NUCLEOTIDE SEQUENCE</scope>
    <source>
        <strain evidence="11">CGMCC 1.15454</strain>
    </source>
</reference>
<evidence type="ECO:0000256" key="1">
    <source>
        <dbReference type="ARBA" id="ARBA00001633"/>
    </source>
</evidence>
<dbReference type="GO" id="GO:0000162">
    <property type="term" value="P:L-tryptophan biosynthetic process"/>
    <property type="evidence" value="ECO:0007669"/>
    <property type="project" value="UniProtKB-UniRule"/>
</dbReference>
<dbReference type="Proteomes" id="UP000621492">
    <property type="component" value="Unassembled WGS sequence"/>
</dbReference>
<dbReference type="PANTHER" id="PTHR22854:SF2">
    <property type="entry name" value="INDOLE-3-GLYCEROL-PHOSPHATE SYNTHASE"/>
    <property type="match status" value="1"/>
</dbReference>
<evidence type="ECO:0000256" key="9">
    <source>
        <dbReference type="HAMAP-Rule" id="MF_00134"/>
    </source>
</evidence>
<dbReference type="EC" id="4.1.1.48" evidence="9"/>
<sequence length="266" mass="29224">MTILDEILEQKQREIAQLKAYGGGFPSTSEQTIPSIRQTFAESKNMNIIAEIKRASPSKGAIQMEVDPVKQAKRYAQLGAGAISILTDETFFKGSMDDLRAVRAAVDIPLLCKDFIIDPIQIEQAKAAGANIILLIVAALDKDQLRSLYNYAKSLQLDILCEVHNEKEMQIAVELDADIIGINNRNLKTFEVDLHVTKKLAPMVENSAALLIGESGVKSRTDVERLEAAGVKGILVGETLMCSNNLTETFQDLRISLTKGRLPNAR</sequence>
<keyword evidence="8 9" id="KW-0456">Lyase</keyword>
<dbReference type="HAMAP" id="MF_00134_A">
    <property type="entry name" value="IGPS_A"/>
    <property type="match status" value="1"/>
</dbReference>
<dbReference type="SUPFAM" id="SSF51366">
    <property type="entry name" value="Ribulose-phoshate binding barrel"/>
    <property type="match status" value="1"/>
</dbReference>
<name>A0A9W5TYB6_9BACI</name>
<keyword evidence="5 9" id="KW-0210">Decarboxylase</keyword>
<keyword evidence="12" id="KW-1185">Reference proteome</keyword>
<dbReference type="HAMAP" id="MF_00134_B">
    <property type="entry name" value="IGPS_B"/>
    <property type="match status" value="1"/>
</dbReference>
<protein>
    <recommendedName>
        <fullName evidence="9">Indole-3-glycerol phosphate synthase</fullName>
        <shortName evidence="9">IGPS</shortName>
        <ecNumber evidence="9">4.1.1.48</ecNumber>
    </recommendedName>
</protein>
<feature type="domain" description="Indole-3-glycerol phosphate synthase" evidence="10">
    <location>
        <begin position="4"/>
        <end position="252"/>
    </location>
</feature>
<evidence type="ECO:0000256" key="8">
    <source>
        <dbReference type="ARBA" id="ARBA00023239"/>
    </source>
</evidence>
<evidence type="ECO:0000256" key="5">
    <source>
        <dbReference type="ARBA" id="ARBA00022793"/>
    </source>
</evidence>
<keyword evidence="6 9" id="KW-0822">Tryptophan biosynthesis</keyword>
<dbReference type="CDD" id="cd00331">
    <property type="entry name" value="IGPS"/>
    <property type="match status" value="1"/>
</dbReference>
<proteinExistence type="inferred from homology"/>
<gene>
    <name evidence="9 11" type="primary">trpC</name>
    <name evidence="11" type="ORF">GCM10011409_26330</name>
</gene>
<dbReference type="FunFam" id="3.20.20.70:FF:000024">
    <property type="entry name" value="Indole-3-glycerol phosphate synthase"/>
    <property type="match status" value="1"/>
</dbReference>
<evidence type="ECO:0000313" key="11">
    <source>
        <dbReference type="EMBL" id="GGB47589.1"/>
    </source>
</evidence>
<keyword evidence="7 9" id="KW-0057">Aromatic amino acid biosynthesis</keyword>
<dbReference type="InterPro" id="IPR013785">
    <property type="entry name" value="Aldolase_TIM"/>
</dbReference>
<comment type="catalytic activity">
    <reaction evidence="1 9">
        <text>1-(2-carboxyphenylamino)-1-deoxy-D-ribulose 5-phosphate + H(+) = (1S,2R)-1-C-(indol-3-yl)glycerol 3-phosphate + CO2 + H2O</text>
        <dbReference type="Rhea" id="RHEA:23476"/>
        <dbReference type="ChEBI" id="CHEBI:15377"/>
        <dbReference type="ChEBI" id="CHEBI:15378"/>
        <dbReference type="ChEBI" id="CHEBI:16526"/>
        <dbReference type="ChEBI" id="CHEBI:58613"/>
        <dbReference type="ChEBI" id="CHEBI:58866"/>
        <dbReference type="EC" id="4.1.1.48"/>
    </reaction>
</comment>
<comment type="similarity">
    <text evidence="3 9">Belongs to the TrpC family.</text>
</comment>
<dbReference type="PROSITE" id="PS00614">
    <property type="entry name" value="IGPS"/>
    <property type="match status" value="1"/>
</dbReference>
<evidence type="ECO:0000313" key="12">
    <source>
        <dbReference type="Proteomes" id="UP000621492"/>
    </source>
</evidence>
<dbReference type="RefSeq" id="WP_188725319.1">
    <property type="nucleotide sequence ID" value="NZ_BMJD01000021.1"/>
</dbReference>
<evidence type="ECO:0000256" key="4">
    <source>
        <dbReference type="ARBA" id="ARBA00022605"/>
    </source>
</evidence>
<dbReference type="GO" id="GO:0004640">
    <property type="term" value="F:phosphoribosylanthranilate isomerase activity"/>
    <property type="evidence" value="ECO:0007669"/>
    <property type="project" value="TreeGrafter"/>
</dbReference>
<accession>A0A9W5TYB6</accession>
<dbReference type="GO" id="GO:0004425">
    <property type="term" value="F:indole-3-glycerol-phosphate synthase activity"/>
    <property type="evidence" value="ECO:0007669"/>
    <property type="project" value="UniProtKB-UniRule"/>
</dbReference>
<dbReference type="InterPro" id="IPR013798">
    <property type="entry name" value="Indole-3-glycerol_P_synth_dom"/>
</dbReference>
<dbReference type="InterPro" id="IPR045186">
    <property type="entry name" value="Indole-3-glycerol_P_synth"/>
</dbReference>
<evidence type="ECO:0000256" key="6">
    <source>
        <dbReference type="ARBA" id="ARBA00022822"/>
    </source>
</evidence>
<evidence type="ECO:0000256" key="3">
    <source>
        <dbReference type="ARBA" id="ARBA00008737"/>
    </source>
</evidence>
<dbReference type="InterPro" id="IPR001468">
    <property type="entry name" value="Indole-3-GlycerolPSynthase_CS"/>
</dbReference>
<evidence type="ECO:0000256" key="2">
    <source>
        <dbReference type="ARBA" id="ARBA00004696"/>
    </source>
</evidence>
<organism evidence="11 12">
    <name type="scientific">Lentibacillus populi</name>
    <dbReference type="NCBI Taxonomy" id="1827502"/>
    <lineage>
        <taxon>Bacteria</taxon>
        <taxon>Bacillati</taxon>
        <taxon>Bacillota</taxon>
        <taxon>Bacilli</taxon>
        <taxon>Bacillales</taxon>
        <taxon>Bacillaceae</taxon>
        <taxon>Lentibacillus</taxon>
    </lineage>
</organism>